<proteinExistence type="predicted"/>
<dbReference type="Proteomes" id="UP000184139">
    <property type="component" value="Unassembled WGS sequence"/>
</dbReference>
<dbReference type="CDD" id="cd06462">
    <property type="entry name" value="Peptidase_S24_S26"/>
    <property type="match status" value="1"/>
</dbReference>
<gene>
    <name evidence="1" type="ORF">SAMN02745124_04254</name>
</gene>
<name>A0A1M5YN66_9BACT</name>
<evidence type="ECO:0000313" key="1">
    <source>
        <dbReference type="EMBL" id="SHI13515.1"/>
    </source>
</evidence>
<sequence>MLPFIQDRDVLTITPLFSSLPRLGEVVAFIHPGSHNFTVHRVIRKRRNQYLLKGDSVKTVDGWLHLCDILGRVISVERSGQAVLFGLGSERIAIALLQRHRYMCNLVQLYDRFARRKKG</sequence>
<dbReference type="STRING" id="1121409.SAMN02745124_04254"/>
<protein>
    <submittedName>
        <fullName evidence="1">Peptidase S24-like</fullName>
    </submittedName>
</protein>
<accession>A0A1M5YN66</accession>
<reference evidence="1 2" key="1">
    <citation type="submission" date="2016-11" db="EMBL/GenBank/DDBJ databases">
        <authorList>
            <person name="Jaros S."/>
            <person name="Januszkiewicz K."/>
            <person name="Wedrychowicz H."/>
        </authorList>
    </citation>
    <scope>NUCLEOTIDE SEQUENCE [LARGE SCALE GENOMIC DNA]</scope>
    <source>
        <strain evidence="1 2">DSM 9705</strain>
    </source>
</reference>
<keyword evidence="2" id="KW-1185">Reference proteome</keyword>
<dbReference type="AlphaFoldDB" id="A0A1M5YN66"/>
<evidence type="ECO:0000313" key="2">
    <source>
        <dbReference type="Proteomes" id="UP000184139"/>
    </source>
</evidence>
<organism evidence="1 2">
    <name type="scientific">Desulfofustis glycolicus DSM 9705</name>
    <dbReference type="NCBI Taxonomy" id="1121409"/>
    <lineage>
        <taxon>Bacteria</taxon>
        <taxon>Pseudomonadati</taxon>
        <taxon>Thermodesulfobacteriota</taxon>
        <taxon>Desulfobulbia</taxon>
        <taxon>Desulfobulbales</taxon>
        <taxon>Desulfocapsaceae</taxon>
        <taxon>Desulfofustis</taxon>
    </lineage>
</organism>
<dbReference type="EMBL" id="FQXS01000045">
    <property type="protein sequence ID" value="SHI13515.1"/>
    <property type="molecule type" value="Genomic_DNA"/>
</dbReference>